<reference evidence="3 4" key="1">
    <citation type="submission" date="2019-03" db="EMBL/GenBank/DDBJ databases">
        <authorList>
            <person name="Zhong Y.L."/>
        </authorList>
    </citation>
    <scope>NUCLEOTIDE SEQUENCE [LARGE SCALE GENOMIC DNA]</scope>
    <source>
        <strain evidence="3 4">W255</strain>
    </source>
</reference>
<evidence type="ECO:0000313" key="4">
    <source>
        <dbReference type="Proteomes" id="UP000295814"/>
    </source>
</evidence>
<accession>A0A562YIR5</accession>
<protein>
    <submittedName>
        <fullName evidence="3">T9SS type A sorting domain-containing protein</fullName>
    </submittedName>
</protein>
<dbReference type="PROSITE" id="PS51257">
    <property type="entry name" value="PROKAR_LIPOPROTEIN"/>
    <property type="match status" value="1"/>
</dbReference>
<dbReference type="Proteomes" id="UP000295814">
    <property type="component" value="Unassembled WGS sequence"/>
</dbReference>
<dbReference type="InterPro" id="IPR012334">
    <property type="entry name" value="Pectin_lyas_fold"/>
</dbReference>
<dbReference type="Pfam" id="PF18962">
    <property type="entry name" value="Por_Secre_tail"/>
    <property type="match status" value="1"/>
</dbReference>
<dbReference type="OrthoDB" id="1387316at2"/>
<proteinExistence type="predicted"/>
<feature type="domain" description="Secretion system C-terminal sorting" evidence="2">
    <location>
        <begin position="695"/>
        <end position="761"/>
    </location>
</feature>
<dbReference type="EMBL" id="SMZJ02000001">
    <property type="protein sequence ID" value="TWO34579.1"/>
    <property type="molecule type" value="Genomic_DNA"/>
</dbReference>
<dbReference type="NCBIfam" id="TIGR04183">
    <property type="entry name" value="Por_Secre_tail"/>
    <property type="match status" value="1"/>
</dbReference>
<dbReference type="Gene3D" id="2.160.20.10">
    <property type="entry name" value="Single-stranded right-handed beta-helix, Pectin lyase-like"/>
    <property type="match status" value="1"/>
</dbReference>
<dbReference type="InterPro" id="IPR011050">
    <property type="entry name" value="Pectin_lyase_fold/virulence"/>
</dbReference>
<reference evidence="3 4" key="2">
    <citation type="submission" date="2019-07" db="EMBL/GenBank/DDBJ databases">
        <title>Seonamhaeicola sp. W255 draft genome.</title>
        <authorList>
            <person name="Zhang X.-Y."/>
            <person name="Zhang R."/>
            <person name="Zhong Y.-L."/>
            <person name="Du Z.-J."/>
        </authorList>
    </citation>
    <scope>NUCLEOTIDE SEQUENCE [LARGE SCALE GENOMIC DNA]</scope>
    <source>
        <strain evidence="3 4">W255</strain>
    </source>
</reference>
<dbReference type="AlphaFoldDB" id="A0A562YIR5"/>
<evidence type="ECO:0000256" key="1">
    <source>
        <dbReference type="ARBA" id="ARBA00022729"/>
    </source>
</evidence>
<dbReference type="SUPFAM" id="SSF51126">
    <property type="entry name" value="Pectin lyase-like"/>
    <property type="match status" value="1"/>
</dbReference>
<dbReference type="InterPro" id="IPR026444">
    <property type="entry name" value="Secre_tail"/>
</dbReference>
<dbReference type="RefSeq" id="WP_133354542.1">
    <property type="nucleotide sequence ID" value="NZ_SMZJ02000001.1"/>
</dbReference>
<gene>
    <name evidence="3" type="ORF">E1J38_001615</name>
</gene>
<organism evidence="3 4">
    <name type="scientific">Seonamhaeicola sediminis</name>
    <dbReference type="NCBI Taxonomy" id="2528206"/>
    <lineage>
        <taxon>Bacteria</taxon>
        <taxon>Pseudomonadati</taxon>
        <taxon>Bacteroidota</taxon>
        <taxon>Flavobacteriia</taxon>
        <taxon>Flavobacteriales</taxon>
        <taxon>Flavobacteriaceae</taxon>
    </lineage>
</organism>
<comment type="caution">
    <text evidence="3">The sequence shown here is derived from an EMBL/GenBank/DDBJ whole genome shotgun (WGS) entry which is preliminary data.</text>
</comment>
<keyword evidence="4" id="KW-1185">Reference proteome</keyword>
<evidence type="ECO:0000259" key="2">
    <source>
        <dbReference type="Pfam" id="PF18962"/>
    </source>
</evidence>
<evidence type="ECO:0000313" key="3">
    <source>
        <dbReference type="EMBL" id="TWO34579.1"/>
    </source>
</evidence>
<keyword evidence="1" id="KW-0732">Signal</keyword>
<name>A0A562YIR5_9FLAO</name>
<sequence>MKKIFFAKYVSMLLFMFGCVLLTYGQVKESSLWGPNGVNWDPAGRLPDFSYAGYKSSNVSIPNVPVVANLNSTSALPDDNIDDTSALQSLIDQQATLPRNQRGAIFIPKGRWVIDNQLELNVSGVVLRGEVDSNGKPLTTFYFPDGTASTTSFHIRMRGQFETIDVGNVSSNVEQGENVFNVTGGSSLNVGDFIQLEQQDSADDSFSSYIHGNIDAIGPSTKDLFIYPKIFYWYAYVTSVNGNTITFDRPLPIELKTEWNPFIRKMNMDTTTSEMGVENISFVCNNDVVFVHNDYMGFRIMELNEVINCWVKNVELVDLEYGIRIHRKSAHNTVSGVLIRDEQRNVPLPAVEPKSTFINRMKQRAGGGHHPLEVFQGFYNLFEDFEFKDIHWHELSVEGVAAFNVFRNGKGIAIAFDNHRNAPYANLWTNIDIGRPERLWFNSGSNQIGVPGRERGPNAGFRTTYWNITYENVVPDIEIEPASTDGFAFLNYIGVEGARKQSAPLDKVNSQLVEVAGVGESIAQPDLFIAQLNRRSSPTIANNFTIETLGETCLDKKNGSITINALVGSDYVVTVDGQTVNFTNTATIEGLSPGVYDFCISVDGDTFNQCYQATIESGASLTGKINIDKKKATVNITKGTAPYTVLKNGVAVLETNNASFEIDIQHGDDLQITSKAACQGKLEKQINLLENLKAYPNPSSGEFELFIPANLTSIHLEVYNTQSQLILSKIHKVNNGVVRLDISDKPNGIYFLRVNSEEPSFIKLVKK</sequence>